<dbReference type="STRING" id="381751.SAMN05444391_0393"/>
<organism evidence="1 2">
    <name type="scientific">Thermocrinis minervae</name>
    <dbReference type="NCBI Taxonomy" id="381751"/>
    <lineage>
        <taxon>Bacteria</taxon>
        <taxon>Pseudomonadati</taxon>
        <taxon>Aquificota</taxon>
        <taxon>Aquificia</taxon>
        <taxon>Aquificales</taxon>
        <taxon>Aquificaceae</taxon>
        <taxon>Thermocrinis</taxon>
    </lineage>
</organism>
<accession>A0A1M6QU51</accession>
<dbReference type="RefSeq" id="WP_079653566.1">
    <property type="nucleotide sequence ID" value="NZ_LT670846.1"/>
</dbReference>
<reference evidence="1 2" key="1">
    <citation type="submission" date="2016-11" db="EMBL/GenBank/DDBJ databases">
        <authorList>
            <person name="Jaros S."/>
            <person name="Januszkiewicz K."/>
            <person name="Wedrychowicz H."/>
        </authorList>
    </citation>
    <scope>NUCLEOTIDE SEQUENCE [LARGE SCALE GENOMIC DNA]</scope>
    <source>
        <strain evidence="1 2">DSM 19557</strain>
    </source>
</reference>
<protein>
    <submittedName>
        <fullName evidence="1">CRISPR-associated protein Cmr3</fullName>
    </submittedName>
</protein>
<dbReference type="Pfam" id="PF09700">
    <property type="entry name" value="Cas_Cmr3"/>
    <property type="match status" value="1"/>
</dbReference>
<evidence type="ECO:0000313" key="1">
    <source>
        <dbReference type="EMBL" id="SHK23726.1"/>
    </source>
</evidence>
<dbReference type="AlphaFoldDB" id="A0A1M6QU51"/>
<dbReference type="InterPro" id="IPR019117">
    <property type="entry name" value="CRISPR-assoc_protein_Cmr3"/>
</dbReference>
<name>A0A1M6QU51_9AQUI</name>
<evidence type="ECO:0000313" key="2">
    <source>
        <dbReference type="Proteomes" id="UP000189810"/>
    </source>
</evidence>
<dbReference type="Proteomes" id="UP000189810">
    <property type="component" value="Chromosome I"/>
</dbReference>
<gene>
    <name evidence="1" type="ORF">SAMN05444391_0393</name>
</gene>
<proteinExistence type="predicted"/>
<sequence>MFRVYKIIPCKELMFGSLKHFVAGESHYYTSSESLNIMRFFKLVEDLKEEEFVKICAVGFFSESDGSFLVPLPADILFPRKGREGNPVMAKYREDYVFIKGTLEHYEYKRAYVKLSCLLKDYLHGRLDCFNKRDDNKEGDKEGILEESSILKREQKVGLGVDYESKTSKEGRLYFTQRLGVRSNYFLSILVEGKLREAESFVGAERTRAFVKDSGLYVKSLEELQNIKEGEFYKFYLLSHAFFDDSKVYINGIEFELKWIFSAGAEWISGWRKPALYMLRPGSVLVLRAKTSGNVRRLCQIEAFEGVINIIEGKRSFLDFGWNTGIIMREVNT</sequence>
<dbReference type="OrthoDB" id="11220at2"/>
<dbReference type="EMBL" id="LT670846">
    <property type="protein sequence ID" value="SHK23726.1"/>
    <property type="molecule type" value="Genomic_DNA"/>
</dbReference>
<keyword evidence="2" id="KW-1185">Reference proteome</keyword>